<evidence type="ECO:0000313" key="2">
    <source>
        <dbReference type="Proteomes" id="UP001062846"/>
    </source>
</evidence>
<protein>
    <submittedName>
        <fullName evidence="1">Uncharacterized protein</fullName>
    </submittedName>
</protein>
<keyword evidence="2" id="KW-1185">Reference proteome</keyword>
<accession>A0ACC0P198</accession>
<evidence type="ECO:0000313" key="1">
    <source>
        <dbReference type="EMBL" id="KAI8558936.1"/>
    </source>
</evidence>
<gene>
    <name evidence="1" type="ORF">RHMOL_Rhmol04G0134900</name>
</gene>
<name>A0ACC0P198_RHOML</name>
<sequence length="82" mass="9074">MPPSASACWPDGMVWFDGCGDMDRGAPMDLHPWVSFIYSKMIGADGGVDLWWFDPVVASWLWPPWLGCSGRLCVSKSGRLPL</sequence>
<dbReference type="Proteomes" id="UP001062846">
    <property type="component" value="Chromosome 4"/>
</dbReference>
<dbReference type="EMBL" id="CM046391">
    <property type="protein sequence ID" value="KAI8558936.1"/>
    <property type="molecule type" value="Genomic_DNA"/>
</dbReference>
<reference evidence="1" key="1">
    <citation type="submission" date="2022-02" db="EMBL/GenBank/DDBJ databases">
        <title>Plant Genome Project.</title>
        <authorList>
            <person name="Zhang R.-G."/>
        </authorList>
    </citation>
    <scope>NUCLEOTIDE SEQUENCE</scope>
    <source>
        <strain evidence="1">AT1</strain>
    </source>
</reference>
<proteinExistence type="predicted"/>
<comment type="caution">
    <text evidence="1">The sequence shown here is derived from an EMBL/GenBank/DDBJ whole genome shotgun (WGS) entry which is preliminary data.</text>
</comment>
<organism evidence="1 2">
    <name type="scientific">Rhododendron molle</name>
    <name type="common">Chinese azalea</name>
    <name type="synonym">Azalea mollis</name>
    <dbReference type="NCBI Taxonomy" id="49168"/>
    <lineage>
        <taxon>Eukaryota</taxon>
        <taxon>Viridiplantae</taxon>
        <taxon>Streptophyta</taxon>
        <taxon>Embryophyta</taxon>
        <taxon>Tracheophyta</taxon>
        <taxon>Spermatophyta</taxon>
        <taxon>Magnoliopsida</taxon>
        <taxon>eudicotyledons</taxon>
        <taxon>Gunneridae</taxon>
        <taxon>Pentapetalae</taxon>
        <taxon>asterids</taxon>
        <taxon>Ericales</taxon>
        <taxon>Ericaceae</taxon>
        <taxon>Ericoideae</taxon>
        <taxon>Rhodoreae</taxon>
        <taxon>Rhododendron</taxon>
    </lineage>
</organism>